<dbReference type="Proteomes" id="UP001642464">
    <property type="component" value="Unassembled WGS sequence"/>
</dbReference>
<proteinExistence type="predicted"/>
<reference evidence="2 3" key="1">
    <citation type="submission" date="2024-02" db="EMBL/GenBank/DDBJ databases">
        <authorList>
            <person name="Chen Y."/>
            <person name="Shah S."/>
            <person name="Dougan E. K."/>
            <person name="Thang M."/>
            <person name="Chan C."/>
        </authorList>
    </citation>
    <scope>NUCLEOTIDE SEQUENCE [LARGE SCALE GENOMIC DNA]</scope>
</reference>
<protein>
    <submittedName>
        <fullName evidence="2">Exostosin domain-containing protein</fullName>
    </submittedName>
</protein>
<comment type="caution">
    <text evidence="2">The sequence shown here is derived from an EMBL/GenBank/DDBJ whole genome shotgun (WGS) entry which is preliminary data.</text>
</comment>
<evidence type="ECO:0000313" key="2">
    <source>
        <dbReference type="EMBL" id="CAK9034966.1"/>
    </source>
</evidence>
<keyword evidence="1" id="KW-0812">Transmembrane</keyword>
<evidence type="ECO:0000313" key="3">
    <source>
        <dbReference type="Proteomes" id="UP001642464"/>
    </source>
</evidence>
<dbReference type="EMBL" id="CAXAMM010014914">
    <property type="protein sequence ID" value="CAK9034966.1"/>
    <property type="molecule type" value="Genomic_DNA"/>
</dbReference>
<keyword evidence="3" id="KW-1185">Reference proteome</keyword>
<sequence length="520" mass="56399">MRLLADVQGVSPAVFGHLGPGALQAVLQQEEVDGLGVWEHGCGAPERVQLGALDVHVPEVVLGGVDLVVGEEPVEGHGVHCGAADVLDVGVLLGVRAELQEGGGLAIVAEVETDGFVERVGDDVVVDVGELVLLPAEAHEVGVCLDPDNVLHGEPESLLVEVSFLALVGAYVEHAGGLDAVLVKDLYHVFSWDEHIFLFVLMLAAVGGAIYGAVYLISEHKNRPPPATFEPAPSALVAGEKLVVGKSFGNMVCTAVFAAACRAFDLEARIDPVFVRDVPYTRLVLTDVETAGFRGAVDRDWMTFSAEKKIANGTWNYNQYVTREQQQQYVSFWEAARPVLRRYFLASFPERSEGALPVVHVRLGDVPMNRHEEYHLAGLQAVEFVARTVGKKAVLVTNAAHMTGPKARAMARRYVAMYVDMFRAAGTAIDLVDDGSQESDLRLMLDAPLLVQLNCSSFSFMAGMAKSRGKFVRAYPFIEGRPFHTDLLPEGSFVPFPPVPHNSVTNYFDFESVKRLVELA</sequence>
<feature type="transmembrane region" description="Helical" evidence="1">
    <location>
        <begin position="196"/>
        <end position="217"/>
    </location>
</feature>
<name>A0ABP0L731_9DINO</name>
<keyword evidence="1" id="KW-1133">Transmembrane helix</keyword>
<organism evidence="2 3">
    <name type="scientific">Durusdinium trenchii</name>
    <dbReference type="NCBI Taxonomy" id="1381693"/>
    <lineage>
        <taxon>Eukaryota</taxon>
        <taxon>Sar</taxon>
        <taxon>Alveolata</taxon>
        <taxon>Dinophyceae</taxon>
        <taxon>Suessiales</taxon>
        <taxon>Symbiodiniaceae</taxon>
        <taxon>Durusdinium</taxon>
    </lineage>
</organism>
<keyword evidence="1" id="KW-0472">Membrane</keyword>
<evidence type="ECO:0000256" key="1">
    <source>
        <dbReference type="SAM" id="Phobius"/>
    </source>
</evidence>
<accession>A0ABP0L731</accession>
<gene>
    <name evidence="2" type="ORF">SCF082_LOCUS21089</name>
</gene>